<feature type="region of interest" description="Disordered" evidence="16">
    <location>
        <begin position="554"/>
        <end position="582"/>
    </location>
</feature>
<dbReference type="EMBL" id="LT551908">
    <property type="protein sequence ID" value="SAL97716.1"/>
    <property type="molecule type" value="Genomic_DNA"/>
</dbReference>
<dbReference type="OrthoDB" id="10255449at2759"/>
<dbReference type="SUPFAM" id="SSF69572">
    <property type="entry name" value="Activating enzymes of the ubiquitin-like proteins"/>
    <property type="match status" value="1"/>
</dbReference>
<evidence type="ECO:0000256" key="10">
    <source>
        <dbReference type="ARBA" id="ARBA00023242"/>
    </source>
</evidence>
<keyword evidence="4" id="KW-0808">Transferase</keyword>
<evidence type="ECO:0000256" key="1">
    <source>
        <dbReference type="ARBA" id="ARBA00004123"/>
    </source>
</evidence>
<dbReference type="InterPro" id="IPR035985">
    <property type="entry name" value="Ubiquitin-activating_enz"/>
</dbReference>
<dbReference type="FunCoup" id="A0A168LYZ3">
    <property type="interactions" value="1575"/>
</dbReference>
<name>A0A168LYZ3_ABSGL</name>
<dbReference type="PROSITE" id="PS00865">
    <property type="entry name" value="UBIQUITIN_ACTIVAT_2"/>
    <property type="match status" value="1"/>
</dbReference>
<comment type="subunit">
    <text evidence="11">Heterodimer.</text>
</comment>
<dbReference type="FunFam" id="3.40.50.720:FF:000618">
    <property type="entry name" value="SUMO-activating enzyme subunit 2"/>
    <property type="match status" value="1"/>
</dbReference>
<feature type="active site" description="Glycyl thioester intermediate" evidence="12 15">
    <location>
        <position position="184"/>
    </location>
</feature>
<dbReference type="InterPro" id="IPR042449">
    <property type="entry name" value="Ub-E1_IAD_1"/>
</dbReference>
<dbReference type="AlphaFoldDB" id="A0A168LYZ3"/>
<evidence type="ECO:0000259" key="19">
    <source>
        <dbReference type="Pfam" id="PF14732"/>
    </source>
</evidence>
<evidence type="ECO:0000259" key="17">
    <source>
        <dbReference type="Pfam" id="PF00899"/>
    </source>
</evidence>
<dbReference type="PROSITE" id="PS51257">
    <property type="entry name" value="PROKAR_LIPOPROTEIN"/>
    <property type="match status" value="1"/>
</dbReference>
<feature type="binding site" evidence="14">
    <location>
        <position position="448"/>
    </location>
    <ligand>
        <name>Zn(2+)</name>
        <dbReference type="ChEBI" id="CHEBI:29105"/>
    </ligand>
</feature>
<feature type="binding site" evidence="14">
    <location>
        <position position="169"/>
    </location>
    <ligand>
        <name>Zn(2+)</name>
        <dbReference type="ChEBI" id="CHEBI:29105"/>
    </ligand>
</feature>
<feature type="binding site" evidence="14">
    <location>
        <position position="445"/>
    </location>
    <ligand>
        <name>Zn(2+)</name>
        <dbReference type="ChEBI" id="CHEBI:29105"/>
    </ligand>
</feature>
<protein>
    <recommendedName>
        <fullName evidence="11">Ubiquitin-activating enzyme E1-like</fullName>
    </recommendedName>
</protein>
<evidence type="ECO:0000256" key="9">
    <source>
        <dbReference type="ARBA" id="ARBA00022840"/>
    </source>
</evidence>
<dbReference type="Pfam" id="PF10585">
    <property type="entry name" value="UBA_E1_SCCH"/>
    <property type="match status" value="1"/>
</dbReference>
<dbReference type="InParanoid" id="A0A168LYZ3"/>
<dbReference type="Pfam" id="PF00899">
    <property type="entry name" value="ThiF"/>
    <property type="match status" value="1"/>
</dbReference>
<feature type="binding site" evidence="13">
    <location>
        <begin position="60"/>
        <end position="63"/>
    </location>
    <ligand>
        <name>ATP</name>
        <dbReference type="ChEBI" id="CHEBI:30616"/>
    </ligand>
</feature>
<dbReference type="InterPro" id="IPR019572">
    <property type="entry name" value="UBA_E1_SCCH"/>
</dbReference>
<comment type="pathway">
    <text evidence="2 11">Protein modification; protein sumoylation.</text>
</comment>
<comment type="subcellular location">
    <subcellularLocation>
        <location evidence="1">Nucleus</location>
    </subcellularLocation>
</comment>
<dbReference type="GO" id="GO:0016740">
    <property type="term" value="F:transferase activity"/>
    <property type="evidence" value="ECO:0007669"/>
    <property type="project" value="UniProtKB-KW"/>
</dbReference>
<comment type="similarity">
    <text evidence="3 11">Belongs to the ubiquitin-activating E1 family.</text>
</comment>
<feature type="domain" description="Ubiquitin-activating enzyme SCCH" evidence="18">
    <location>
        <begin position="325"/>
        <end position="382"/>
    </location>
</feature>
<dbReference type="STRING" id="4829.A0A168LYZ3"/>
<dbReference type="Proteomes" id="UP000078561">
    <property type="component" value="Unassembled WGS sequence"/>
</dbReference>
<dbReference type="UniPathway" id="UPA00886"/>
<keyword evidence="5 11" id="KW-0479">Metal-binding</keyword>
<evidence type="ECO:0000256" key="5">
    <source>
        <dbReference type="ARBA" id="ARBA00022723"/>
    </source>
</evidence>
<feature type="domain" description="THIF-type NAD/FAD binding fold" evidence="17">
    <location>
        <begin position="11"/>
        <end position="446"/>
    </location>
</feature>
<dbReference type="Gene3D" id="1.10.10.520">
    <property type="entry name" value="Ubiquitin activating enzymes (Uba3). Chain: B, domain 2"/>
    <property type="match status" value="1"/>
</dbReference>
<dbReference type="GO" id="GO:0005524">
    <property type="term" value="F:ATP binding"/>
    <property type="evidence" value="ECO:0007669"/>
    <property type="project" value="UniProtKB-UniRule"/>
</dbReference>
<dbReference type="InterPro" id="IPR028077">
    <property type="entry name" value="UAE_UbL_dom"/>
</dbReference>
<evidence type="ECO:0000256" key="14">
    <source>
        <dbReference type="PIRSR" id="PIRSR039133-3"/>
    </source>
</evidence>
<feature type="binding site" evidence="13">
    <location>
        <position position="52"/>
    </location>
    <ligand>
        <name>ATP</name>
        <dbReference type="ChEBI" id="CHEBI:30616"/>
    </ligand>
</feature>
<dbReference type="InterPro" id="IPR033127">
    <property type="entry name" value="UBQ-activ_enz_E1_Cys_AS"/>
</dbReference>
<dbReference type="OMA" id="TPSEHIH"/>
<feature type="compositionally biased region" description="Basic and acidic residues" evidence="16">
    <location>
        <begin position="571"/>
        <end position="580"/>
    </location>
</feature>
<evidence type="ECO:0000256" key="15">
    <source>
        <dbReference type="PROSITE-ProRule" id="PRU10132"/>
    </source>
</evidence>
<sequence>MDQDKNNKLILGQELYSKVSSSRVLMVGAGGIGCELLKNLVLSGFKDIVVIDLDTIDISNLNRQFLFQKHHVKKAKAHVAKESALRFNPHVSIESHQADIKNKEFNVDWFKQFTMVLNALDNLGKGTKMGNARRHVNGMCLAADVPLIESGTTGYLGQSYVIKKGVTECFDCNPKPTPTTYPVCTIRSTPSAPIHCIVWAKSYLFNQLFGNSEDDEALDNGKSEDDAQELAALEKETDALKKIKSTMGTSEYSKQVFDKVFKSDIERLLSMEDMWKTRQKPRPLDYEQLAKGRQIELTNDTASQTQHTLKDQQLWTIGECFDVFRSSVTKLSDRLLEEKSSKPDAILTFDKDDVDALEFVASAANLRAKIFDIQQKTLFEVKSMAGNIIPAIATTNAIIASVVVMKSFEVLRGIIGAVKRTYLTTVSRRPHLLIQEEPSGPNPDCQVCQSTGVVVYVDLEKATLRQLVEKLVTQSAEGSPGLTEEIAVMDRDRMLYDIEYDDNLDTLLRDLKVQDGTILRINSETDDQDLDLIVQSMPALEAVIELAEPLEKALKKKNPRKRSPSPTPLDEPLKKAKLDDAVVEIGEDDEDGTILLD</sequence>
<dbReference type="InterPro" id="IPR030661">
    <property type="entry name" value="Uba2"/>
</dbReference>
<dbReference type="GO" id="GO:0019948">
    <property type="term" value="F:SUMO activating enzyme activity"/>
    <property type="evidence" value="ECO:0007669"/>
    <property type="project" value="UniProtKB-UniRule"/>
</dbReference>
<evidence type="ECO:0000313" key="21">
    <source>
        <dbReference type="Proteomes" id="UP000078561"/>
    </source>
</evidence>
<dbReference type="GO" id="GO:0031510">
    <property type="term" value="C:SUMO activating enzyme complex"/>
    <property type="evidence" value="ECO:0007669"/>
    <property type="project" value="UniProtKB-UniRule"/>
</dbReference>
<feature type="binding site" evidence="13">
    <location>
        <begin position="121"/>
        <end position="133"/>
    </location>
    <ligand>
        <name>ATP</name>
        <dbReference type="ChEBI" id="CHEBI:30616"/>
    </ligand>
</feature>
<dbReference type="GO" id="GO:0005737">
    <property type="term" value="C:cytoplasm"/>
    <property type="evidence" value="ECO:0007669"/>
    <property type="project" value="TreeGrafter"/>
</dbReference>
<dbReference type="Gene3D" id="3.10.290.20">
    <property type="entry name" value="Ubiquitin-like 2 activating enzyme e1b. Chain: B, domain 3"/>
    <property type="match status" value="1"/>
</dbReference>
<dbReference type="PANTHER" id="PTHR10953:SF5">
    <property type="entry name" value="SUMO-ACTIVATING ENZYME SUBUNIT 2"/>
    <property type="match status" value="1"/>
</dbReference>
<dbReference type="InterPro" id="IPR023318">
    <property type="entry name" value="Ub_act_enz_dom_a_sf"/>
</dbReference>
<proteinExistence type="inferred from homology"/>
<feature type="domain" description="Ubiquitin/SUMO-activating enzyme ubiquitin-like" evidence="19">
    <location>
        <begin position="455"/>
        <end position="538"/>
    </location>
</feature>
<gene>
    <name evidence="20" type="primary">ABSGL_03224.1 scaffold 4278</name>
</gene>
<keyword evidence="9 11" id="KW-0067">ATP-binding</keyword>
<dbReference type="PANTHER" id="PTHR10953">
    <property type="entry name" value="UBIQUITIN-ACTIVATING ENZYME E1"/>
    <property type="match status" value="1"/>
</dbReference>
<evidence type="ECO:0000313" key="20">
    <source>
        <dbReference type="EMBL" id="SAL97716.1"/>
    </source>
</evidence>
<feature type="binding site" evidence="13">
    <location>
        <begin position="28"/>
        <end position="33"/>
    </location>
    <ligand>
        <name>ATP</name>
        <dbReference type="ChEBI" id="CHEBI:30616"/>
    </ligand>
</feature>
<accession>A0A168LYZ3</accession>
<evidence type="ECO:0000256" key="6">
    <source>
        <dbReference type="ARBA" id="ARBA00022741"/>
    </source>
</evidence>
<keyword evidence="8 11" id="KW-0862">Zinc</keyword>
<evidence type="ECO:0000256" key="3">
    <source>
        <dbReference type="ARBA" id="ARBA00005673"/>
    </source>
</evidence>
<dbReference type="InterPro" id="IPR000594">
    <property type="entry name" value="ThiF_NAD_FAD-bd"/>
</dbReference>
<dbReference type="PIRSF" id="PIRSF039133">
    <property type="entry name" value="SUMO_E1B"/>
    <property type="match status" value="1"/>
</dbReference>
<dbReference type="FunFam" id="1.10.10.520:FF:000011">
    <property type="entry name" value="Ubiquitin-activating enzyme E1-like"/>
    <property type="match status" value="1"/>
</dbReference>
<reference evidence="20" key="1">
    <citation type="submission" date="2016-04" db="EMBL/GenBank/DDBJ databases">
        <authorList>
            <person name="Evans L.H."/>
            <person name="Alamgir A."/>
            <person name="Owens N."/>
            <person name="Weber N.D."/>
            <person name="Virtaneva K."/>
            <person name="Barbian K."/>
            <person name="Babar A."/>
            <person name="Rosenke K."/>
        </authorList>
    </citation>
    <scope>NUCLEOTIDE SEQUENCE [LARGE SCALE GENOMIC DNA]</scope>
    <source>
        <strain evidence="20">CBS 101.48</strain>
    </source>
</reference>
<evidence type="ECO:0000256" key="13">
    <source>
        <dbReference type="PIRSR" id="PIRSR039133-2"/>
    </source>
</evidence>
<dbReference type="Gene3D" id="3.50.50.80">
    <property type="entry name" value="Ubiquitin-activating enzyme E1, inactive adenylation domain, subdomain 1"/>
    <property type="match status" value="1"/>
</dbReference>
<feature type="binding site" evidence="14">
    <location>
        <position position="172"/>
    </location>
    <ligand>
        <name>Zn(2+)</name>
        <dbReference type="ChEBI" id="CHEBI:29105"/>
    </ligand>
</feature>
<keyword evidence="10" id="KW-0539">Nucleus</keyword>
<feature type="compositionally biased region" description="Basic residues" evidence="16">
    <location>
        <begin position="554"/>
        <end position="563"/>
    </location>
</feature>
<evidence type="ECO:0000256" key="8">
    <source>
        <dbReference type="ARBA" id="ARBA00022833"/>
    </source>
</evidence>
<dbReference type="GO" id="GO:0046872">
    <property type="term" value="F:metal ion binding"/>
    <property type="evidence" value="ECO:0007669"/>
    <property type="project" value="UniProtKB-KW"/>
</dbReference>
<keyword evidence="21" id="KW-1185">Reference proteome</keyword>
<evidence type="ECO:0000256" key="2">
    <source>
        <dbReference type="ARBA" id="ARBA00004718"/>
    </source>
</evidence>
<feature type="binding site" evidence="13">
    <location>
        <position position="76"/>
    </location>
    <ligand>
        <name>ATP</name>
        <dbReference type="ChEBI" id="CHEBI:30616"/>
    </ligand>
</feature>
<evidence type="ECO:0000256" key="12">
    <source>
        <dbReference type="PIRSR" id="PIRSR039133-1"/>
    </source>
</evidence>
<evidence type="ECO:0000256" key="16">
    <source>
        <dbReference type="SAM" id="MobiDB-lite"/>
    </source>
</evidence>
<evidence type="ECO:0000256" key="4">
    <source>
        <dbReference type="ARBA" id="ARBA00022679"/>
    </source>
</evidence>
<evidence type="ECO:0000256" key="7">
    <source>
        <dbReference type="ARBA" id="ARBA00022786"/>
    </source>
</evidence>
<keyword evidence="6 11" id="KW-0547">Nucleotide-binding</keyword>
<dbReference type="FunFam" id="3.50.50.80:FF:000002">
    <property type="entry name" value="SUMO-activating enzyme subunit 2"/>
    <property type="match status" value="1"/>
</dbReference>
<dbReference type="GO" id="GO:0016925">
    <property type="term" value="P:protein sumoylation"/>
    <property type="evidence" value="ECO:0007669"/>
    <property type="project" value="UniProtKB-UniRule"/>
</dbReference>
<dbReference type="Pfam" id="PF14732">
    <property type="entry name" value="UAE_UbL"/>
    <property type="match status" value="1"/>
</dbReference>
<keyword evidence="7 11" id="KW-0833">Ubl conjugation pathway</keyword>
<evidence type="ECO:0000259" key="18">
    <source>
        <dbReference type="Pfam" id="PF10585"/>
    </source>
</evidence>
<organism evidence="20">
    <name type="scientific">Absidia glauca</name>
    <name type="common">Pin mould</name>
    <dbReference type="NCBI Taxonomy" id="4829"/>
    <lineage>
        <taxon>Eukaryota</taxon>
        <taxon>Fungi</taxon>
        <taxon>Fungi incertae sedis</taxon>
        <taxon>Mucoromycota</taxon>
        <taxon>Mucoromycotina</taxon>
        <taxon>Mucoromycetes</taxon>
        <taxon>Mucorales</taxon>
        <taxon>Cunninghamellaceae</taxon>
        <taxon>Absidia</taxon>
    </lineage>
</organism>
<dbReference type="InterPro" id="IPR045886">
    <property type="entry name" value="ThiF/MoeB/HesA"/>
</dbReference>
<evidence type="ECO:0000256" key="11">
    <source>
        <dbReference type="PIRNR" id="PIRNR039133"/>
    </source>
</evidence>